<feature type="region of interest" description="Disordered" evidence="1">
    <location>
        <begin position="55"/>
        <end position="74"/>
    </location>
</feature>
<sequence>MSTFAEELSPPDEQPAITHAAAIASKTLDTGANLPKAAAQPRNADTVLTSKSAANFGGSAGSAEPGSVVSVVNA</sequence>
<evidence type="ECO:0000313" key="2">
    <source>
        <dbReference type="EMBL" id="CPR08613.1"/>
    </source>
</evidence>
<dbReference type="Proteomes" id="UP000198875">
    <property type="component" value="Unassembled WGS sequence"/>
</dbReference>
<reference evidence="2 3" key="1">
    <citation type="submission" date="2015-03" db="EMBL/GenBank/DDBJ databases">
        <authorList>
            <person name="Murphy D."/>
        </authorList>
    </citation>
    <scope>NUCLEOTIDE SEQUENCE [LARGE SCALE GENOMIC DNA]</scope>
    <source>
        <strain evidence="2 3">DSM 44277</strain>
    </source>
</reference>
<accession>A0A0U0W6L9</accession>
<dbReference type="EMBL" id="CSTD01000001">
    <property type="protein sequence ID" value="CPR08613.1"/>
    <property type="molecule type" value="Genomic_DNA"/>
</dbReference>
<evidence type="ECO:0000313" key="3">
    <source>
        <dbReference type="Proteomes" id="UP000198875"/>
    </source>
</evidence>
<proteinExistence type="predicted"/>
<evidence type="ECO:0000256" key="1">
    <source>
        <dbReference type="SAM" id="MobiDB-lite"/>
    </source>
</evidence>
<protein>
    <submittedName>
        <fullName evidence="2">Uncharacterized protein</fullName>
    </submittedName>
</protein>
<organism evidence="2 3">
    <name type="scientific">Mycobacterium bohemicum DSM 44277</name>
    <dbReference type="NCBI Taxonomy" id="1236609"/>
    <lineage>
        <taxon>Bacteria</taxon>
        <taxon>Bacillati</taxon>
        <taxon>Actinomycetota</taxon>
        <taxon>Actinomycetes</taxon>
        <taxon>Mycobacteriales</taxon>
        <taxon>Mycobacteriaceae</taxon>
        <taxon>Mycobacterium</taxon>
    </lineage>
</organism>
<gene>
    <name evidence="2" type="ORF">BN971_01314</name>
</gene>
<name>A0A0U0W6L9_MYCBE</name>
<dbReference type="AlphaFoldDB" id="A0A0U0W6L9"/>